<reference evidence="3" key="1">
    <citation type="submission" date="2016-01" db="EMBL/GenBank/DDBJ databases">
        <authorList>
            <person name="Mitreva M."/>
            <person name="Pepin K.H."/>
            <person name="Mihindukulasuriya K.A."/>
            <person name="Fulton R."/>
            <person name="Fronick C."/>
            <person name="O'Laughlin M."/>
            <person name="Miner T."/>
            <person name="Herter B."/>
            <person name="Rosa B.A."/>
            <person name="Cordes M."/>
            <person name="Tomlinson C."/>
            <person name="Wollam A."/>
            <person name="Palsikar V.B."/>
            <person name="Mardis E.R."/>
            <person name="Wilson R.K."/>
        </authorList>
    </citation>
    <scope>NUCLEOTIDE SEQUENCE [LARGE SCALE GENOMIC DNA]</scope>
    <source>
        <strain evidence="3">DNF00896</strain>
    </source>
</reference>
<dbReference type="AlphaFoldDB" id="A0A133ZBZ8"/>
<keyword evidence="3" id="KW-1185">Reference proteome</keyword>
<gene>
    <name evidence="2" type="ORF">HMPREF1866_02729</name>
</gene>
<feature type="transmembrane region" description="Helical" evidence="1">
    <location>
        <begin position="43"/>
        <end position="65"/>
    </location>
</feature>
<dbReference type="OrthoDB" id="95615at2"/>
<keyword evidence="1" id="KW-0812">Transmembrane</keyword>
<feature type="transmembrane region" description="Helical" evidence="1">
    <location>
        <begin position="7"/>
        <end position="37"/>
    </location>
</feature>
<dbReference type="RefSeq" id="WP_060932259.1">
    <property type="nucleotide sequence ID" value="NZ_KQ959849.1"/>
</dbReference>
<dbReference type="EMBL" id="LSDA01000144">
    <property type="protein sequence ID" value="KXB52970.1"/>
    <property type="molecule type" value="Genomic_DNA"/>
</dbReference>
<proteinExistence type="predicted"/>
<dbReference type="STRING" id="467210.HMPREF1866_02729"/>
<protein>
    <submittedName>
        <fullName evidence="2">Nodulation efficiency protein D</fullName>
    </submittedName>
</protein>
<accession>A0A133ZBZ8</accession>
<keyword evidence="1" id="KW-1133">Transmembrane helix</keyword>
<keyword evidence="1" id="KW-0472">Membrane</keyword>
<evidence type="ECO:0000313" key="2">
    <source>
        <dbReference type="EMBL" id="KXB52970.1"/>
    </source>
</evidence>
<dbReference type="Proteomes" id="UP000070394">
    <property type="component" value="Unassembled WGS sequence"/>
</dbReference>
<evidence type="ECO:0000256" key="1">
    <source>
        <dbReference type="SAM" id="Phobius"/>
    </source>
</evidence>
<comment type="caution">
    <text evidence="2">The sequence shown here is derived from an EMBL/GenBank/DDBJ whole genome shotgun (WGS) entry which is preliminary data.</text>
</comment>
<dbReference type="PATRIC" id="fig|467210.3.peg.2706"/>
<name>A0A133ZBZ8_9FIRM</name>
<organism evidence="2 3">
    <name type="scientific">Lachnoanaerobaculum saburreum</name>
    <dbReference type="NCBI Taxonomy" id="467210"/>
    <lineage>
        <taxon>Bacteria</taxon>
        <taxon>Bacillati</taxon>
        <taxon>Bacillota</taxon>
        <taxon>Clostridia</taxon>
        <taxon>Lachnospirales</taxon>
        <taxon>Lachnospiraceae</taxon>
        <taxon>Lachnoanaerobaculum</taxon>
    </lineage>
</organism>
<sequence>MLYWGILFAVFAIGEIIIPGLVSIWLALAALIMVVLSPFIDSIQIQLAIFCILSLIFIIFFRKIFKRYMKVKDKLDVERVKIVKLTAQEGGKYVYDARFKGGIWTAVSNVELNEGDIADIGRFEGNKIIIGEK</sequence>
<evidence type="ECO:0000313" key="3">
    <source>
        <dbReference type="Proteomes" id="UP000070394"/>
    </source>
</evidence>